<feature type="transmembrane region" description="Helical" evidence="7">
    <location>
        <begin position="283"/>
        <end position="299"/>
    </location>
</feature>
<dbReference type="Proteomes" id="UP000247555">
    <property type="component" value="Unassembled WGS sequence"/>
</dbReference>
<feature type="domain" description="Histidine kinase" evidence="8">
    <location>
        <begin position="446"/>
        <end position="662"/>
    </location>
</feature>
<sequence>MHTCPFSLTVPMNAVLRVCLIALAWLAWPAGASSMPTLNWQMWEDPLGGRDTLVAWQSEHFRPLTAERMNPGFSSSVFWLRTQLRNTRAEPVTYWLVLDNPRLEDVQLSQRAMGDMGPGITRVAGWRYPQFWREVSADMVVFPITVPGGGMEELMLRVESRSAVSLGTSLWQPLAFREQETNQHQLQGLMMGMLGAVAVYALIQGVVRRDTVFTLFALWLASFMCHALVFLGYGYRYFWTQGGAEVVRLTGVMGASSALMFMLLSMSFLHFRQTLPPWMYRQAWLLAGVLVALMLWMSLGDYRMASSVLSLTLLLGNVSWVLPCALACIRRTPNAKLFGVSIVVFWGAGVQWQLSLLGLLAPVSTMHDGVWWFYNIALAITLLVGVTSRSLQLQRDHERTQRILLEIQSRQQSQLERAVVDRTRELRNALIAAEAANLAKNDFLARVSHDLRTPLTAIMGYADMIQAAGRADAPRGGIIRRSANHLLALIDDLIDYARGASQGDALHPTPVYLHALIDAVAAEAETLASRQGNRFLVDTRNLPAIVSVDAKRLQQILQNLLANAAKFTHHGAIRLTIRSSQPKPGFAKIKFNVSDTGPGIALEDQARIFQPFERLPSAGRTPGLGLGLAIAAQWAERMNARITVRSRPGHGTTFVLSLTVPLAREDELPVHRLVDNQNVLSPLDGQGRTILLAEDHPDIRDMLATELEGHGFQVLRCADGQQAIDHLQAQRPPLPDLVLTDFQMPQADGLAVLTCAREHAPWLPVVLLSAAPPSEDAGFDTHLLKPISIAQLLHTIGQQLGLHASDTPATIDADDAVDCPPPELLEGLTPLIDMGAISDLADWADQLANDYPQWQAFAQQVRQYADHADLTQLRTLVSRCQSA</sequence>
<proteinExistence type="predicted"/>
<evidence type="ECO:0000313" key="11">
    <source>
        <dbReference type="Proteomes" id="UP000247555"/>
    </source>
</evidence>
<dbReference type="Gene3D" id="2.60.40.2380">
    <property type="match status" value="1"/>
</dbReference>
<dbReference type="CDD" id="cd00156">
    <property type="entry name" value="REC"/>
    <property type="match status" value="1"/>
</dbReference>
<organism evidence="10 11">
    <name type="scientific">Rivihabitans pingtungensis</name>
    <dbReference type="NCBI Taxonomy" id="1054498"/>
    <lineage>
        <taxon>Bacteria</taxon>
        <taxon>Pseudomonadati</taxon>
        <taxon>Pseudomonadota</taxon>
        <taxon>Betaproteobacteria</taxon>
        <taxon>Neisseriales</taxon>
        <taxon>Aquaspirillaceae</taxon>
        <taxon>Rivihabitans</taxon>
    </lineage>
</organism>
<comment type="catalytic activity">
    <reaction evidence="1">
        <text>ATP + protein L-histidine = ADP + protein N-phospho-L-histidine.</text>
        <dbReference type="EC" id="2.7.13.3"/>
    </reaction>
</comment>
<name>A0A318KTM9_9NEIS</name>
<evidence type="ECO:0000259" key="8">
    <source>
        <dbReference type="PROSITE" id="PS50109"/>
    </source>
</evidence>
<dbReference type="PRINTS" id="PR00344">
    <property type="entry name" value="BCTRLSENSOR"/>
</dbReference>
<evidence type="ECO:0000256" key="5">
    <source>
        <dbReference type="ARBA" id="ARBA00022777"/>
    </source>
</evidence>
<dbReference type="GO" id="GO:0009927">
    <property type="term" value="F:histidine phosphotransfer kinase activity"/>
    <property type="evidence" value="ECO:0007669"/>
    <property type="project" value="TreeGrafter"/>
</dbReference>
<dbReference type="CDD" id="cd16922">
    <property type="entry name" value="HATPase_EvgS-ArcB-TorS-like"/>
    <property type="match status" value="1"/>
</dbReference>
<evidence type="ECO:0000256" key="7">
    <source>
        <dbReference type="SAM" id="Phobius"/>
    </source>
</evidence>
<dbReference type="Gene3D" id="3.30.565.10">
    <property type="entry name" value="Histidine kinase-like ATPase, C-terminal domain"/>
    <property type="match status" value="1"/>
</dbReference>
<gene>
    <name evidence="10" type="ORF">DFR34_105196</name>
</gene>
<comment type="caution">
    <text evidence="10">The sequence shown here is derived from an EMBL/GenBank/DDBJ whole genome shotgun (WGS) entry which is preliminary data.</text>
</comment>
<protein>
    <recommendedName>
        <fullName evidence="2">histidine kinase</fullName>
        <ecNumber evidence="2">2.7.13.3</ecNumber>
    </recommendedName>
</protein>
<dbReference type="PANTHER" id="PTHR43047:SF72">
    <property type="entry name" value="OSMOSENSING HISTIDINE PROTEIN KINASE SLN1"/>
    <property type="match status" value="1"/>
</dbReference>
<dbReference type="SUPFAM" id="SSF52172">
    <property type="entry name" value="CheY-like"/>
    <property type="match status" value="1"/>
</dbReference>
<dbReference type="InterPro" id="IPR003594">
    <property type="entry name" value="HATPase_dom"/>
</dbReference>
<dbReference type="EC" id="2.7.13.3" evidence="2"/>
<keyword evidence="4" id="KW-0808">Transferase</keyword>
<feature type="transmembrane region" description="Helical" evidence="7">
    <location>
        <begin position="305"/>
        <end position="325"/>
    </location>
</feature>
<feature type="modified residue" description="4-aspartylphosphate" evidence="6">
    <location>
        <position position="741"/>
    </location>
</feature>
<dbReference type="SUPFAM" id="SSF47384">
    <property type="entry name" value="Homodimeric domain of signal transducing histidine kinase"/>
    <property type="match status" value="1"/>
</dbReference>
<dbReference type="InterPro" id="IPR036890">
    <property type="entry name" value="HATPase_C_sf"/>
</dbReference>
<keyword evidence="7" id="KW-0812">Transmembrane</keyword>
<dbReference type="InterPro" id="IPR005467">
    <property type="entry name" value="His_kinase_dom"/>
</dbReference>
<feature type="domain" description="Response regulatory" evidence="9">
    <location>
        <begin position="689"/>
        <end position="800"/>
    </location>
</feature>
<dbReference type="Gene3D" id="1.10.287.130">
    <property type="match status" value="1"/>
</dbReference>
<dbReference type="InterPro" id="IPR003661">
    <property type="entry name" value="HisK_dim/P_dom"/>
</dbReference>
<keyword evidence="7" id="KW-1133">Transmembrane helix</keyword>
<dbReference type="AlphaFoldDB" id="A0A318KTM9"/>
<feature type="transmembrane region" description="Helical" evidence="7">
    <location>
        <begin position="186"/>
        <end position="203"/>
    </location>
</feature>
<evidence type="ECO:0000256" key="6">
    <source>
        <dbReference type="PROSITE-ProRule" id="PRU00169"/>
    </source>
</evidence>
<feature type="transmembrane region" description="Helical" evidence="7">
    <location>
        <begin position="215"/>
        <end position="235"/>
    </location>
</feature>
<accession>A0A318KTM9</accession>
<dbReference type="CDD" id="cd00082">
    <property type="entry name" value="HisKA"/>
    <property type="match status" value="1"/>
</dbReference>
<evidence type="ECO:0000256" key="2">
    <source>
        <dbReference type="ARBA" id="ARBA00012438"/>
    </source>
</evidence>
<dbReference type="InterPro" id="IPR001789">
    <property type="entry name" value="Sig_transdc_resp-reg_receiver"/>
</dbReference>
<keyword evidence="3 6" id="KW-0597">Phosphoprotein</keyword>
<dbReference type="PANTHER" id="PTHR43047">
    <property type="entry name" value="TWO-COMPONENT HISTIDINE PROTEIN KINASE"/>
    <property type="match status" value="1"/>
</dbReference>
<evidence type="ECO:0000256" key="4">
    <source>
        <dbReference type="ARBA" id="ARBA00022679"/>
    </source>
</evidence>
<dbReference type="SMART" id="SM00387">
    <property type="entry name" value="HATPase_c"/>
    <property type="match status" value="1"/>
</dbReference>
<dbReference type="InterPro" id="IPR036097">
    <property type="entry name" value="HisK_dim/P_sf"/>
</dbReference>
<dbReference type="GO" id="GO:0005886">
    <property type="term" value="C:plasma membrane"/>
    <property type="evidence" value="ECO:0007669"/>
    <property type="project" value="TreeGrafter"/>
</dbReference>
<dbReference type="SMART" id="SM00448">
    <property type="entry name" value="REC"/>
    <property type="match status" value="1"/>
</dbReference>
<evidence type="ECO:0000259" key="9">
    <source>
        <dbReference type="PROSITE" id="PS50110"/>
    </source>
</evidence>
<dbReference type="Pfam" id="PF02518">
    <property type="entry name" value="HATPase_c"/>
    <property type="match status" value="1"/>
</dbReference>
<evidence type="ECO:0000313" key="10">
    <source>
        <dbReference type="EMBL" id="PXX79992.1"/>
    </source>
</evidence>
<dbReference type="InterPro" id="IPR011623">
    <property type="entry name" value="7TMR_DISM_rcpt_extracell_dom1"/>
</dbReference>
<feature type="transmembrane region" description="Helical" evidence="7">
    <location>
        <begin position="247"/>
        <end position="271"/>
    </location>
</feature>
<dbReference type="Pfam" id="PF00072">
    <property type="entry name" value="Response_reg"/>
    <property type="match status" value="1"/>
</dbReference>
<evidence type="ECO:0000256" key="3">
    <source>
        <dbReference type="ARBA" id="ARBA00022553"/>
    </source>
</evidence>
<keyword evidence="11" id="KW-1185">Reference proteome</keyword>
<evidence type="ECO:0000256" key="1">
    <source>
        <dbReference type="ARBA" id="ARBA00000085"/>
    </source>
</evidence>
<dbReference type="SMART" id="SM00388">
    <property type="entry name" value="HisKA"/>
    <property type="match status" value="1"/>
</dbReference>
<dbReference type="Gene3D" id="3.40.50.2300">
    <property type="match status" value="1"/>
</dbReference>
<dbReference type="Pfam" id="PF07695">
    <property type="entry name" value="7TMR-DISM_7TM"/>
    <property type="match status" value="1"/>
</dbReference>
<feature type="transmembrane region" description="Helical" evidence="7">
    <location>
        <begin position="337"/>
        <end position="360"/>
    </location>
</feature>
<dbReference type="InterPro" id="IPR011006">
    <property type="entry name" value="CheY-like_superfamily"/>
</dbReference>
<keyword evidence="7" id="KW-0472">Membrane</keyword>
<dbReference type="GO" id="GO:0000155">
    <property type="term" value="F:phosphorelay sensor kinase activity"/>
    <property type="evidence" value="ECO:0007669"/>
    <property type="project" value="InterPro"/>
</dbReference>
<dbReference type="EMBL" id="QJKI01000005">
    <property type="protein sequence ID" value="PXX79992.1"/>
    <property type="molecule type" value="Genomic_DNA"/>
</dbReference>
<dbReference type="Pfam" id="PF00512">
    <property type="entry name" value="HisKA"/>
    <property type="match status" value="1"/>
</dbReference>
<dbReference type="InterPro" id="IPR004358">
    <property type="entry name" value="Sig_transdc_His_kin-like_C"/>
</dbReference>
<keyword evidence="5 10" id="KW-0418">Kinase</keyword>
<dbReference type="InterPro" id="IPR011622">
    <property type="entry name" value="7TMR_DISM_rcpt_extracell_dom2"/>
</dbReference>
<dbReference type="SUPFAM" id="SSF55874">
    <property type="entry name" value="ATPase domain of HSP90 chaperone/DNA topoisomerase II/histidine kinase"/>
    <property type="match status" value="1"/>
</dbReference>
<dbReference type="PROSITE" id="PS50110">
    <property type="entry name" value="RESPONSE_REGULATORY"/>
    <property type="match status" value="1"/>
</dbReference>
<dbReference type="Pfam" id="PF07696">
    <property type="entry name" value="7TMR-DISMED2"/>
    <property type="match status" value="1"/>
</dbReference>
<feature type="transmembrane region" description="Helical" evidence="7">
    <location>
        <begin position="372"/>
        <end position="391"/>
    </location>
</feature>
<dbReference type="PROSITE" id="PS50109">
    <property type="entry name" value="HIS_KIN"/>
    <property type="match status" value="1"/>
</dbReference>
<reference evidence="10 11" key="1">
    <citation type="submission" date="2018-05" db="EMBL/GenBank/DDBJ databases">
        <title>Genomic Encyclopedia of Type Strains, Phase IV (KMG-IV): sequencing the most valuable type-strain genomes for metagenomic binning, comparative biology and taxonomic classification.</title>
        <authorList>
            <person name="Goeker M."/>
        </authorList>
    </citation>
    <scope>NUCLEOTIDE SEQUENCE [LARGE SCALE GENOMIC DNA]</scope>
    <source>
        <strain evidence="10 11">DSM 29661</strain>
    </source>
</reference>